<keyword evidence="3" id="KW-1185">Reference proteome</keyword>
<organism evidence="2 3">
    <name type="scientific">Butyricicoccus pullicaecorum 1.2</name>
    <dbReference type="NCBI Taxonomy" id="1203606"/>
    <lineage>
        <taxon>Bacteria</taxon>
        <taxon>Bacillati</taxon>
        <taxon>Bacillota</taxon>
        <taxon>Clostridia</taxon>
        <taxon>Eubacteriales</taxon>
        <taxon>Butyricicoccaceae</taxon>
        <taxon>Butyricicoccus</taxon>
    </lineage>
</organism>
<dbReference type="HOGENOM" id="CLU_127587_0_0_9"/>
<dbReference type="EMBL" id="AQOB01000002">
    <property type="protein sequence ID" value="EOQ39580.1"/>
    <property type="molecule type" value="Genomic_DNA"/>
</dbReference>
<reference evidence="2 3" key="1">
    <citation type="submission" date="2013-01" db="EMBL/GenBank/DDBJ databases">
        <title>The Genome Sequence of Butyricicoccus pullicaecorum 1.2.</title>
        <authorList>
            <consortium name="The Broad Institute Genome Sequencing Platform"/>
            <person name="Earl A."/>
            <person name="Ward D."/>
            <person name="Feldgarden M."/>
            <person name="Gevers D."/>
            <person name="Van Immerseel F."/>
            <person name="Eeckhaut V."/>
            <person name="Walker B."/>
            <person name="Young S.K."/>
            <person name="Zeng Q."/>
            <person name="Gargeya S."/>
            <person name="Fitzgerald M."/>
            <person name="Haas B."/>
            <person name="Abouelleil A."/>
            <person name="Alvarado L."/>
            <person name="Arachchi H.M."/>
            <person name="Berlin A.M."/>
            <person name="Chapman S.B."/>
            <person name="Dewar J."/>
            <person name="Goldberg J."/>
            <person name="Griggs A."/>
            <person name="Gujja S."/>
            <person name="Hansen M."/>
            <person name="Howarth C."/>
            <person name="Imamovic A."/>
            <person name="Larimer J."/>
            <person name="McCowan C."/>
            <person name="Murphy C."/>
            <person name="Neiman D."/>
            <person name="Pearson M."/>
            <person name="Priest M."/>
            <person name="Roberts A."/>
            <person name="Saif S."/>
            <person name="Shea T."/>
            <person name="Sisk P."/>
            <person name="Sykes S."/>
            <person name="Wortman J."/>
            <person name="Nusbaum C."/>
            <person name="Birren B."/>
        </authorList>
    </citation>
    <scope>NUCLEOTIDE SEQUENCE [LARGE SCALE GENOMIC DNA]</scope>
    <source>
        <strain evidence="2 3">1.2</strain>
    </source>
</reference>
<accession>R8W3S3</accession>
<evidence type="ECO:0000313" key="2">
    <source>
        <dbReference type="EMBL" id="EOQ39580.1"/>
    </source>
</evidence>
<dbReference type="AlphaFoldDB" id="R8W3S3"/>
<dbReference type="Pfam" id="PF23961">
    <property type="entry name" value="Phage_tail_terminator_9"/>
    <property type="match status" value="1"/>
</dbReference>
<sequence length="176" mass="19651">MTFAQARNAIVSGLEAHIGCPVNLSEQIADMPEYPYCYYSVLAPRIPEYSFGLREIIETPDGPLLVRSEQVSATMSFTFCSTNRETEDGYIFGEDEALELAEKANGFFLLNAHNIQTEQGEVVIVNVGSVASRSSFFVEDTIRRYGFDIRFSYVRTDTMPATLVERPGNPIGDIKQ</sequence>
<protein>
    <recommendedName>
        <fullName evidence="1">Phage neck terminator protein gp12-like domain-containing protein</fullName>
    </recommendedName>
</protein>
<proteinExistence type="predicted"/>
<evidence type="ECO:0000259" key="1">
    <source>
        <dbReference type="Pfam" id="PF23961"/>
    </source>
</evidence>
<dbReference type="Proteomes" id="UP000013981">
    <property type="component" value="Unassembled WGS sequence"/>
</dbReference>
<evidence type="ECO:0000313" key="3">
    <source>
        <dbReference type="Proteomes" id="UP000013981"/>
    </source>
</evidence>
<name>R8W3S3_9FIRM</name>
<feature type="domain" description="Phage neck terminator protein gp12-like" evidence="1">
    <location>
        <begin position="9"/>
        <end position="156"/>
    </location>
</feature>
<dbReference type="OrthoDB" id="2921463at2"/>
<dbReference type="RefSeq" id="WP_016146483.1">
    <property type="nucleotide sequence ID" value="NZ_KB976103.1"/>
</dbReference>
<dbReference type="InterPro" id="IPR057087">
    <property type="entry name" value="Gp12-like"/>
</dbReference>
<gene>
    <name evidence="2" type="ORF">HMPREF1526_00274</name>
</gene>
<comment type="caution">
    <text evidence="2">The sequence shown here is derived from an EMBL/GenBank/DDBJ whole genome shotgun (WGS) entry which is preliminary data.</text>
</comment>
<dbReference type="NCBIfam" id="NF047498">
    <property type="entry name" value="LIC_12616_fam"/>
    <property type="match status" value="1"/>
</dbReference>